<evidence type="ECO:0000313" key="3">
    <source>
        <dbReference type="Proteomes" id="UP000547674"/>
    </source>
</evidence>
<reference evidence="2 3" key="1">
    <citation type="submission" date="2020-03" db="EMBL/GenBank/DDBJ databases">
        <title>Metabolic flexibility allows generalist bacteria to become dominant in a frequently disturbed ecosystem.</title>
        <authorList>
            <person name="Chen Y.-J."/>
            <person name="Leung P.M."/>
            <person name="Bay S.K."/>
            <person name="Hugenholtz P."/>
            <person name="Kessler A.J."/>
            <person name="Shelley G."/>
            <person name="Waite D.W."/>
            <person name="Cook P.L."/>
            <person name="Greening C."/>
        </authorList>
    </citation>
    <scope>NUCLEOTIDE SEQUENCE [LARGE SCALE GENOMIC DNA]</scope>
    <source>
        <strain evidence="2">SS_bin_28</strain>
    </source>
</reference>
<protein>
    <submittedName>
        <fullName evidence="2">Uncharacterized protein</fullName>
    </submittedName>
</protein>
<evidence type="ECO:0000313" key="2">
    <source>
        <dbReference type="EMBL" id="NNF07301.1"/>
    </source>
</evidence>
<comment type="caution">
    <text evidence="2">The sequence shown here is derived from an EMBL/GenBank/DDBJ whole genome shotgun (WGS) entry which is preliminary data.</text>
</comment>
<dbReference type="Proteomes" id="UP000547674">
    <property type="component" value="Unassembled WGS sequence"/>
</dbReference>
<gene>
    <name evidence="2" type="ORF">HKN21_11120</name>
</gene>
<feature type="transmembrane region" description="Helical" evidence="1">
    <location>
        <begin position="26"/>
        <end position="44"/>
    </location>
</feature>
<organism evidence="2 3">
    <name type="scientific">Eiseniibacteriota bacterium</name>
    <dbReference type="NCBI Taxonomy" id="2212470"/>
    <lineage>
        <taxon>Bacteria</taxon>
        <taxon>Candidatus Eiseniibacteriota</taxon>
    </lineage>
</organism>
<dbReference type="EMBL" id="JABDJR010000446">
    <property type="protein sequence ID" value="NNF07301.1"/>
    <property type="molecule type" value="Genomic_DNA"/>
</dbReference>
<keyword evidence="1" id="KW-1133">Transmembrane helix</keyword>
<dbReference type="AlphaFoldDB" id="A0A7Y2E8U5"/>
<name>A0A7Y2E8U5_UNCEI</name>
<keyword evidence="1" id="KW-0812">Transmembrane</keyword>
<accession>A0A7Y2E8U5</accession>
<proteinExistence type="predicted"/>
<keyword evidence="1" id="KW-0472">Membrane</keyword>
<sequence length="178" mass="19953">MAKTKKKQPKGGDQSSSPEIVGGASWPPLAWVAALIVVAMLVGVSQLPPYKPRLGTSYHQVRLFPTRLQMSQDELHLNFKRKDYPAVRRIRDSTFSDATILISNQAADKPLNSVLWLSYYLYPRVLVTNANLEIDPSIPLDFMIMTPNFHPGIPDSLATSRFVAPVSDRAKAYVEENW</sequence>
<evidence type="ECO:0000256" key="1">
    <source>
        <dbReference type="SAM" id="Phobius"/>
    </source>
</evidence>